<feature type="region of interest" description="Disordered" evidence="1">
    <location>
        <begin position="318"/>
        <end position="366"/>
    </location>
</feature>
<proteinExistence type="predicted"/>
<sequence>MSSSNINNDNQNSNNNLNNYIIRNLDVLNDDLNSINQNYIDPSIANDYNKDTQNNDNNNDTVQNNNENNDDDDDINQLIPPLPPGSDPKKMCPFCQRTFSHPGSMGRHLDLKKGSDGHPLDLINKLRSDVKRRGDLVKIRERRKIRAKKYNSRLDVKERSKFKRKIRDRLQKGKKIGINKFLLNLNKPKLSSFDNQSLPSFPRLVLYFLPPIQWPQEPPTLETYRILCEFLNVKFLNNENLSNESIELNSTIYDDLMEKVHLASENWLTLSELSKEQLWLKEIRKCAEDSLTNISLFDLANRDQWILDYAKKTIQMEDYKGEGDDNESEGGEDEGEDGSESDDQINVNETSHGNHQDDLMNERRNVGTNFYNHDDLTAVAEAVINNHQGA</sequence>
<feature type="compositionally biased region" description="Low complexity" evidence="1">
    <location>
        <begin position="51"/>
        <end position="67"/>
    </location>
</feature>
<accession>K0KND5</accession>
<feature type="region of interest" description="Disordered" evidence="1">
    <location>
        <begin position="46"/>
        <end position="88"/>
    </location>
</feature>
<dbReference type="HOGENOM" id="CLU_708230_0_0_1"/>
<evidence type="ECO:0000313" key="2">
    <source>
        <dbReference type="EMBL" id="CCH42894.1"/>
    </source>
</evidence>
<organism evidence="2 3">
    <name type="scientific">Wickerhamomyces ciferrii (strain ATCC 14091 / BCRC 22168 / CBS 111 / JCM 3599 / NBRC 0793 / NRRL Y-1031 F-60-10)</name>
    <name type="common">Yeast</name>
    <name type="synonym">Pichia ciferrii</name>
    <dbReference type="NCBI Taxonomy" id="1206466"/>
    <lineage>
        <taxon>Eukaryota</taxon>
        <taxon>Fungi</taxon>
        <taxon>Dikarya</taxon>
        <taxon>Ascomycota</taxon>
        <taxon>Saccharomycotina</taxon>
        <taxon>Saccharomycetes</taxon>
        <taxon>Phaffomycetales</taxon>
        <taxon>Wickerhamomycetaceae</taxon>
        <taxon>Wickerhamomyces</taxon>
    </lineage>
</organism>
<dbReference type="Proteomes" id="UP000009328">
    <property type="component" value="Unassembled WGS sequence"/>
</dbReference>
<evidence type="ECO:0000256" key="1">
    <source>
        <dbReference type="SAM" id="MobiDB-lite"/>
    </source>
</evidence>
<dbReference type="STRING" id="1206466.K0KND5"/>
<gene>
    <name evidence="2" type="ORF">BN7_2440</name>
</gene>
<protein>
    <recommendedName>
        <fullName evidence="4">C2H2-type domain-containing protein</fullName>
    </recommendedName>
</protein>
<keyword evidence="3" id="KW-1185">Reference proteome</keyword>
<comment type="caution">
    <text evidence="2">The sequence shown here is derived from an EMBL/GenBank/DDBJ whole genome shotgun (WGS) entry which is preliminary data.</text>
</comment>
<evidence type="ECO:0000313" key="3">
    <source>
        <dbReference type="Proteomes" id="UP000009328"/>
    </source>
</evidence>
<dbReference type="AlphaFoldDB" id="K0KND5"/>
<dbReference type="InParanoid" id="K0KND5"/>
<name>K0KND5_WICCF</name>
<feature type="compositionally biased region" description="Acidic residues" evidence="1">
    <location>
        <begin position="324"/>
        <end position="343"/>
    </location>
</feature>
<dbReference type="eggNOG" id="ENOG502SPPI">
    <property type="taxonomic scope" value="Eukaryota"/>
</dbReference>
<evidence type="ECO:0008006" key="4">
    <source>
        <dbReference type="Google" id="ProtNLM"/>
    </source>
</evidence>
<reference evidence="2 3" key="1">
    <citation type="journal article" date="2012" name="Eukaryot. Cell">
        <title>Draft genome sequence of Wickerhamomyces ciferrii NRRL Y-1031 F-60-10.</title>
        <authorList>
            <person name="Schneider J."/>
            <person name="Andrea H."/>
            <person name="Blom J."/>
            <person name="Jaenicke S."/>
            <person name="Ruckert C."/>
            <person name="Schorsch C."/>
            <person name="Szczepanowski R."/>
            <person name="Farwick M."/>
            <person name="Goesmann A."/>
            <person name="Puhler A."/>
            <person name="Schaffer S."/>
            <person name="Tauch A."/>
            <person name="Kohler T."/>
            <person name="Brinkrolf K."/>
        </authorList>
    </citation>
    <scope>NUCLEOTIDE SEQUENCE [LARGE SCALE GENOMIC DNA]</scope>
    <source>
        <strain evidence="3">ATCC 14091 / BCRC 22168 / CBS 111 / JCM 3599 / NBRC 0793 / NRRL Y-1031 F-60-10</strain>
    </source>
</reference>
<feature type="compositionally biased region" description="Basic and acidic residues" evidence="1">
    <location>
        <begin position="352"/>
        <end position="365"/>
    </location>
</feature>
<dbReference type="EMBL" id="CAIF01000057">
    <property type="protein sequence ID" value="CCH42894.1"/>
    <property type="molecule type" value="Genomic_DNA"/>
</dbReference>